<dbReference type="Pfam" id="PF13472">
    <property type="entry name" value="Lipase_GDSL_2"/>
    <property type="match status" value="1"/>
</dbReference>
<feature type="domain" description="SGNH hydrolase-type esterase" evidence="1">
    <location>
        <begin position="10"/>
        <end position="201"/>
    </location>
</feature>
<dbReference type="SUPFAM" id="SSF52266">
    <property type="entry name" value="SGNH hydrolase"/>
    <property type="match status" value="1"/>
</dbReference>
<dbReference type="PANTHER" id="PTHR14209:SF19">
    <property type="entry name" value="ISOAMYL ACETATE-HYDROLYZING ESTERASE 1 HOMOLOG"/>
    <property type="match status" value="1"/>
</dbReference>
<dbReference type="Gene3D" id="3.40.50.1110">
    <property type="entry name" value="SGNH hydrolase"/>
    <property type="match status" value="1"/>
</dbReference>
<dbReference type="InterPro" id="IPR045136">
    <property type="entry name" value="Iah1-like"/>
</dbReference>
<name>A0A1G4JRA8_9SACH</name>
<protein>
    <submittedName>
        <fullName evidence="2">LAMI_0E14092g1_1</fullName>
    </submittedName>
</protein>
<evidence type="ECO:0000313" key="2">
    <source>
        <dbReference type="EMBL" id="SCU93360.1"/>
    </source>
</evidence>
<dbReference type="EMBL" id="LT598465">
    <property type="protein sequence ID" value="SCU93360.1"/>
    <property type="molecule type" value="Genomic_DNA"/>
</dbReference>
<sequence length="243" mass="27317">MSLDYKKFLLFGDSITEFAFNTRADSGLPEQFSLGAALVNAYTRKLDIVQRGFSGYTSRWGLKLLPKILENEGPNVVMTTIFFGSNDAVQAGPQAVELSEFKKNINSLTQLMLDKGIKPILIGPALHDKEVWEPTKPQEVSMGYVRSSEANRIYADAVSDVAAENKVPFVDLHKAFTEKGGDHWQELLLDGVHFSGKGYEVFFDELLKAIRGWYPELAPERIPYKLPNWREVKNDGSNLDELI</sequence>
<gene>
    <name evidence="2" type="ORF">LAMI_0E14092G</name>
</gene>
<dbReference type="Proteomes" id="UP000191024">
    <property type="component" value="Chromosome E"/>
</dbReference>
<dbReference type="CDD" id="cd01838">
    <property type="entry name" value="Isoamyl_acetate_hydrolase_like"/>
    <property type="match status" value="1"/>
</dbReference>
<keyword evidence="3" id="KW-1185">Reference proteome</keyword>
<organism evidence="2 3">
    <name type="scientific">Lachancea mirantina</name>
    <dbReference type="NCBI Taxonomy" id="1230905"/>
    <lineage>
        <taxon>Eukaryota</taxon>
        <taxon>Fungi</taxon>
        <taxon>Dikarya</taxon>
        <taxon>Ascomycota</taxon>
        <taxon>Saccharomycotina</taxon>
        <taxon>Saccharomycetes</taxon>
        <taxon>Saccharomycetales</taxon>
        <taxon>Saccharomycetaceae</taxon>
        <taxon>Lachancea</taxon>
    </lineage>
</organism>
<proteinExistence type="predicted"/>
<dbReference type="InterPro" id="IPR036514">
    <property type="entry name" value="SGNH_hydro_sf"/>
</dbReference>
<accession>A0A1G4JRA8</accession>
<evidence type="ECO:0000259" key="1">
    <source>
        <dbReference type="Pfam" id="PF13472"/>
    </source>
</evidence>
<dbReference type="InterPro" id="IPR013830">
    <property type="entry name" value="SGNH_hydro"/>
</dbReference>
<dbReference type="OrthoDB" id="671439at2759"/>
<dbReference type="AlphaFoldDB" id="A0A1G4JRA8"/>
<dbReference type="STRING" id="1230905.A0A1G4JRA8"/>
<reference evidence="2 3" key="1">
    <citation type="submission" date="2016-03" db="EMBL/GenBank/DDBJ databases">
        <authorList>
            <person name="Devillers H."/>
        </authorList>
    </citation>
    <scope>NUCLEOTIDE SEQUENCE [LARGE SCALE GENOMIC DNA]</scope>
    <source>
        <strain evidence="2">CBS 11717</strain>
    </source>
</reference>
<dbReference type="GO" id="GO:0016788">
    <property type="term" value="F:hydrolase activity, acting on ester bonds"/>
    <property type="evidence" value="ECO:0007669"/>
    <property type="project" value="InterPro"/>
</dbReference>
<dbReference type="PANTHER" id="PTHR14209">
    <property type="entry name" value="ISOAMYL ACETATE-HYDROLYZING ESTERASE 1"/>
    <property type="match status" value="1"/>
</dbReference>
<evidence type="ECO:0000313" key="3">
    <source>
        <dbReference type="Proteomes" id="UP000191024"/>
    </source>
</evidence>
<dbReference type="FunFam" id="3.40.50.1110:FF:000022">
    <property type="entry name" value="Isoamyl acetate-hydrolyzing esterase"/>
    <property type="match status" value="1"/>
</dbReference>